<feature type="domain" description="tRNA-splicing endonuclease subunit Sen15" evidence="3">
    <location>
        <begin position="9"/>
        <end position="117"/>
    </location>
</feature>
<keyword evidence="4" id="KW-0540">Nuclease</keyword>
<dbReference type="Proteomes" id="UP000422736">
    <property type="component" value="Chromosome 6"/>
</dbReference>
<keyword evidence="4" id="KW-0255">Endonuclease</keyword>
<organism evidence="4 5">
    <name type="scientific">Kluyveromyces marxianus</name>
    <name type="common">Yeast</name>
    <name type="synonym">Candida kefyr</name>
    <dbReference type="NCBI Taxonomy" id="4911"/>
    <lineage>
        <taxon>Eukaryota</taxon>
        <taxon>Fungi</taxon>
        <taxon>Dikarya</taxon>
        <taxon>Ascomycota</taxon>
        <taxon>Saccharomycotina</taxon>
        <taxon>Saccharomycetes</taxon>
        <taxon>Saccharomycetales</taxon>
        <taxon>Saccharomycetaceae</taxon>
        <taxon>Kluyveromyces</taxon>
    </lineage>
</organism>
<dbReference type="EMBL" id="CP015059">
    <property type="protein sequence ID" value="QGN17377.1"/>
    <property type="molecule type" value="Genomic_DNA"/>
</dbReference>
<keyword evidence="2" id="KW-0819">tRNA processing</keyword>
<dbReference type="InterPro" id="IPR011856">
    <property type="entry name" value="tRNA_endonuc-like_dom_sf"/>
</dbReference>
<sequence>MSSILCDEVYKNLLYQQLWTEVEVKRYGEVDIVCGKPSHRLTNDDADDEDMLLEGKEYVYPLQMHQYKGSGLTIEVLGRLFSQLPEKLKRLTLGIVNDDGTIVYYFVYKGVRKPKKN</sequence>
<dbReference type="InterPro" id="IPR018593">
    <property type="entry name" value="tRNA-endonuc_su_Sen15"/>
</dbReference>
<keyword evidence="4" id="KW-0378">Hydrolase</keyword>
<reference evidence="4 5" key="2">
    <citation type="submission" date="2019-11" db="EMBL/GenBank/DDBJ databases">
        <authorList>
            <person name="Lu H."/>
        </authorList>
    </citation>
    <scope>NUCLEOTIDE SEQUENCE [LARGE SCALE GENOMIC DNA]</scope>
    <source>
        <strain evidence="4 5">FIM1</strain>
    </source>
</reference>
<dbReference type="PANTHER" id="PTHR28518">
    <property type="entry name" value="TRNA-SPLICING ENDONUCLEASE SUBUNIT SEN15"/>
    <property type="match status" value="1"/>
</dbReference>
<evidence type="ECO:0000256" key="1">
    <source>
        <dbReference type="ARBA" id="ARBA00006091"/>
    </source>
</evidence>
<evidence type="ECO:0000313" key="5">
    <source>
        <dbReference type="Proteomes" id="UP000422736"/>
    </source>
</evidence>
<comment type="similarity">
    <text evidence="1">Belongs to the SEN15 family.</text>
</comment>
<dbReference type="Gene3D" id="3.40.1350.10">
    <property type="match status" value="1"/>
</dbReference>
<dbReference type="GO" id="GO:0004519">
    <property type="term" value="F:endonuclease activity"/>
    <property type="evidence" value="ECO:0007669"/>
    <property type="project" value="UniProtKB-KW"/>
</dbReference>
<reference evidence="4 5" key="1">
    <citation type="submission" date="2016-03" db="EMBL/GenBank/DDBJ databases">
        <title>How can Kluyveromyces marxianus grow so fast - potential evolutionary course in Saccharomyces Complex revealed by comparative genomics.</title>
        <authorList>
            <person name="Mo W."/>
            <person name="Lu W."/>
            <person name="Yang X."/>
            <person name="Qi J."/>
            <person name="Lv H."/>
        </authorList>
    </citation>
    <scope>NUCLEOTIDE SEQUENCE [LARGE SCALE GENOMIC DNA]</scope>
    <source>
        <strain evidence="4 5">FIM1</strain>
    </source>
</reference>
<keyword evidence="5" id="KW-1185">Reference proteome</keyword>
<evidence type="ECO:0000313" key="4">
    <source>
        <dbReference type="EMBL" id="QGN17377.1"/>
    </source>
</evidence>
<proteinExistence type="inferred from homology"/>
<dbReference type="SUPFAM" id="SSF53032">
    <property type="entry name" value="tRNA-intron endonuclease catalytic domain-like"/>
    <property type="match status" value="1"/>
</dbReference>
<gene>
    <name evidence="4" type="primary">SEN15</name>
    <name evidence="4" type="ORF">FIM1_4109</name>
</gene>
<dbReference type="InterPro" id="IPR042777">
    <property type="entry name" value="Sen15_fungi"/>
</dbReference>
<protein>
    <submittedName>
        <fullName evidence="4">tRNA-splicing endonuclease subunit SEN15</fullName>
    </submittedName>
</protein>
<name>A0ABX6F1X7_KLUMA</name>
<dbReference type="InterPro" id="IPR036167">
    <property type="entry name" value="tRNA_intron_Endo_cat-like_sf"/>
</dbReference>
<dbReference type="Pfam" id="PF09631">
    <property type="entry name" value="Sen15"/>
    <property type="match status" value="1"/>
</dbReference>
<evidence type="ECO:0000256" key="2">
    <source>
        <dbReference type="ARBA" id="ARBA00022694"/>
    </source>
</evidence>
<evidence type="ECO:0000259" key="3">
    <source>
        <dbReference type="Pfam" id="PF09631"/>
    </source>
</evidence>
<accession>A0ABX6F1X7</accession>
<dbReference type="PANTHER" id="PTHR28518:SF1">
    <property type="entry name" value="TRNA-SPLICING ENDONUCLEASE SUBUNIT SEN15"/>
    <property type="match status" value="1"/>
</dbReference>